<name>A0A1W6ZMH4_9HYPH</name>
<organism evidence="1 2">
    <name type="scientific">Pseudorhodoplanes sinuspersici</name>
    <dbReference type="NCBI Taxonomy" id="1235591"/>
    <lineage>
        <taxon>Bacteria</taxon>
        <taxon>Pseudomonadati</taxon>
        <taxon>Pseudomonadota</taxon>
        <taxon>Alphaproteobacteria</taxon>
        <taxon>Hyphomicrobiales</taxon>
        <taxon>Pseudorhodoplanes</taxon>
    </lineage>
</organism>
<accession>A0A1W6ZMH4</accession>
<evidence type="ECO:0000313" key="1">
    <source>
        <dbReference type="EMBL" id="ARP97974.1"/>
    </source>
</evidence>
<protein>
    <submittedName>
        <fullName evidence="1">Uncharacterized protein</fullName>
    </submittedName>
</protein>
<dbReference type="OrthoDB" id="5337216at2"/>
<sequence>MTSDLAHARAILAANNVAAEGSFMHAIHEREFFDKEAFWRLYDAMAVIAATPPRRRGRNTRKNAARVQREILLHVIYHLNPRDGGRIAGFPTGDLHLWLERVGWVFDPVVLGVTGYGPARFDDDLRPSADES</sequence>
<gene>
    <name evidence="1" type="ORF">CAK95_01935</name>
</gene>
<dbReference type="Proteomes" id="UP000194137">
    <property type="component" value="Chromosome"/>
</dbReference>
<keyword evidence="2" id="KW-1185">Reference proteome</keyword>
<dbReference type="KEGG" id="psin:CAK95_01935"/>
<proteinExistence type="predicted"/>
<dbReference type="STRING" id="1235591.CAK95_01935"/>
<dbReference type="AlphaFoldDB" id="A0A1W6ZMH4"/>
<evidence type="ECO:0000313" key="2">
    <source>
        <dbReference type="Proteomes" id="UP000194137"/>
    </source>
</evidence>
<dbReference type="RefSeq" id="WP_086086291.1">
    <property type="nucleotide sequence ID" value="NZ_CP021112.1"/>
</dbReference>
<dbReference type="EMBL" id="CP021112">
    <property type="protein sequence ID" value="ARP97974.1"/>
    <property type="molecule type" value="Genomic_DNA"/>
</dbReference>
<reference evidence="1 2" key="1">
    <citation type="submission" date="2017-05" db="EMBL/GenBank/DDBJ databases">
        <title>Full genome sequence of Pseudorhodoplanes sinuspersici.</title>
        <authorList>
            <person name="Dastgheib S.M.M."/>
            <person name="Shavandi M."/>
            <person name="Tirandaz H."/>
        </authorList>
    </citation>
    <scope>NUCLEOTIDE SEQUENCE [LARGE SCALE GENOMIC DNA]</scope>
    <source>
        <strain evidence="1 2">RIPI110</strain>
    </source>
</reference>